<dbReference type="Gene3D" id="3.40.50.300">
    <property type="entry name" value="P-loop containing nucleotide triphosphate hydrolases"/>
    <property type="match status" value="2"/>
</dbReference>
<keyword evidence="12 14" id="KW-0342">GTP-binding</keyword>
<comment type="similarity">
    <text evidence="2 14">Belongs to the mitochondrial Rho GTPase family.</text>
</comment>
<keyword evidence="10" id="KW-1133">Transmembrane helix</keyword>
<protein>
    <recommendedName>
        <fullName evidence="14">Mitochondrial Rho GTPase</fullName>
        <ecNumber evidence="14">3.6.5.-</ecNumber>
    </recommendedName>
</protein>
<evidence type="ECO:0000256" key="7">
    <source>
        <dbReference type="ARBA" id="ARBA00022787"/>
    </source>
</evidence>
<evidence type="ECO:0000256" key="4">
    <source>
        <dbReference type="ARBA" id="ARBA00022723"/>
    </source>
</evidence>
<dbReference type="Pfam" id="PF08356">
    <property type="entry name" value="EF_assoc_2"/>
    <property type="match status" value="1"/>
</dbReference>
<gene>
    <name evidence="16" type="ORF">OLC1_LOCUS15933</name>
</gene>
<dbReference type="InterPro" id="IPR001806">
    <property type="entry name" value="Small_GTPase"/>
</dbReference>
<dbReference type="InterPro" id="IPR013567">
    <property type="entry name" value="EF_hand_assoc_2"/>
</dbReference>
<dbReference type="SUPFAM" id="SSF52540">
    <property type="entry name" value="P-loop containing nucleoside triphosphate hydrolases"/>
    <property type="match status" value="2"/>
</dbReference>
<dbReference type="InterPro" id="IPR018247">
    <property type="entry name" value="EF_Hand_1_Ca_BS"/>
</dbReference>
<evidence type="ECO:0000256" key="6">
    <source>
        <dbReference type="ARBA" id="ARBA00022741"/>
    </source>
</evidence>
<dbReference type="InterPro" id="IPR013566">
    <property type="entry name" value="EF_hand_assoc_1"/>
</dbReference>
<organism evidence="16 17">
    <name type="scientific">Oldenlandia corymbosa var. corymbosa</name>
    <dbReference type="NCBI Taxonomy" id="529605"/>
    <lineage>
        <taxon>Eukaryota</taxon>
        <taxon>Viridiplantae</taxon>
        <taxon>Streptophyta</taxon>
        <taxon>Embryophyta</taxon>
        <taxon>Tracheophyta</taxon>
        <taxon>Spermatophyta</taxon>
        <taxon>Magnoliopsida</taxon>
        <taxon>eudicotyledons</taxon>
        <taxon>Gunneridae</taxon>
        <taxon>Pentapetalae</taxon>
        <taxon>asterids</taxon>
        <taxon>lamiids</taxon>
        <taxon>Gentianales</taxon>
        <taxon>Rubiaceae</taxon>
        <taxon>Rubioideae</taxon>
        <taxon>Spermacoceae</taxon>
        <taxon>Hedyotis-Oldenlandia complex</taxon>
        <taxon>Oldenlandia</taxon>
    </lineage>
</organism>
<feature type="domain" description="Miro" evidence="15">
    <location>
        <begin position="9"/>
        <end position="174"/>
    </location>
</feature>
<dbReference type="EMBL" id="OX459122">
    <property type="protein sequence ID" value="CAI9107678.1"/>
    <property type="molecule type" value="Genomic_DNA"/>
</dbReference>
<dbReference type="FunFam" id="1.10.238.10:FF:000011">
    <property type="entry name" value="Mitochondrial Rho GTPase"/>
    <property type="match status" value="1"/>
</dbReference>
<evidence type="ECO:0000256" key="8">
    <source>
        <dbReference type="ARBA" id="ARBA00022801"/>
    </source>
</evidence>
<dbReference type="GO" id="GO:0007005">
    <property type="term" value="P:mitochondrion organization"/>
    <property type="evidence" value="ECO:0007669"/>
    <property type="project" value="InterPro"/>
</dbReference>
<evidence type="ECO:0000256" key="10">
    <source>
        <dbReference type="ARBA" id="ARBA00022989"/>
    </source>
</evidence>
<dbReference type="Proteomes" id="UP001161247">
    <property type="component" value="Chromosome 5"/>
</dbReference>
<dbReference type="InterPro" id="IPR020860">
    <property type="entry name" value="MIRO_dom"/>
</dbReference>
<keyword evidence="8 14" id="KW-0378">Hydrolase</keyword>
<sequence length="610" mass="68362">MATNGFKNPDGVRIVVAGDAKTGKSSLVLAAASDNFNPDVPPVLPPTRLPENMLPDRVPATTVIDTSSSSDDRNKLVEELNRADAIVLTYACDKPATLERLTSFWLPELRRLRVKVPIVLAACMVDKKDPTDVDPDTGPDPNVTREIECFIECSALNALNVAKVFRSALEAVLYPVAPLIDVKSKTLKRGFSGALKRVFKLCDLDCDGALSDEELNEFQVKCFNVPLQPIELTGIKMVLQENLAEGVTDKGITLEGFLFLHSLLLEKGRFETIWTVLRKFGYNNQIRLSDDMLPPPLKTYPDQSTELTTDAVEFLKGIYFKTINNRVVSSGANNYLSSVVKEVFSTAPDNPWTKAPYADAVKGTGPDNNELKVNVFLSKWALMALLEPIRCFEYLKYVGYAGAISSAIRITRRRRLDREKKQSDRNVYQCFVFEPNKEDVRSTKMLGSCPTEKTYAVHIVDQKTLVLREFSEDIVEEFLWEEDDLASCDVAIFVYDVSSEHSWERANDLLHHVVSIGRAAGYEFPCLIVAAKDDRCPYPTEVRDSRRLNRGLGIEAPIRIKARNLNDIFPRIVSAAEHPHLNIPGTEDKKSGHGLIHHFFKFASGMKFLW</sequence>
<proteinExistence type="inferred from homology"/>
<evidence type="ECO:0000256" key="1">
    <source>
        <dbReference type="ARBA" id="ARBA00004200"/>
    </source>
</evidence>
<dbReference type="GO" id="GO:0005509">
    <property type="term" value="F:calcium ion binding"/>
    <property type="evidence" value="ECO:0007669"/>
    <property type="project" value="InterPro"/>
</dbReference>
<evidence type="ECO:0000313" key="17">
    <source>
        <dbReference type="Proteomes" id="UP001161247"/>
    </source>
</evidence>
<dbReference type="Pfam" id="PF00071">
    <property type="entry name" value="Ras"/>
    <property type="match status" value="1"/>
</dbReference>
<keyword evidence="7 14" id="KW-1000">Mitochondrion outer membrane</keyword>
<dbReference type="GO" id="GO:0003924">
    <property type="term" value="F:GTPase activity"/>
    <property type="evidence" value="ECO:0007669"/>
    <property type="project" value="InterPro"/>
</dbReference>
<dbReference type="PANTHER" id="PTHR46819:SF1">
    <property type="entry name" value="EF-HAND CALCIUM-BINDING DOMAIN-CONTAINING PROTEIN 7"/>
    <property type="match status" value="1"/>
</dbReference>
<evidence type="ECO:0000256" key="2">
    <source>
        <dbReference type="ARBA" id="ARBA00007981"/>
    </source>
</evidence>
<evidence type="ECO:0000256" key="13">
    <source>
        <dbReference type="ARBA" id="ARBA00023136"/>
    </source>
</evidence>
<evidence type="ECO:0000259" key="15">
    <source>
        <dbReference type="PROSITE" id="PS51423"/>
    </source>
</evidence>
<dbReference type="Gene3D" id="1.10.238.10">
    <property type="entry name" value="EF-hand"/>
    <property type="match status" value="2"/>
</dbReference>
<keyword evidence="17" id="KW-1185">Reference proteome</keyword>
<keyword evidence="9 14" id="KW-0106">Calcium</keyword>
<keyword evidence="11 14" id="KW-0496">Mitochondrion</keyword>
<evidence type="ECO:0000256" key="12">
    <source>
        <dbReference type="ARBA" id="ARBA00023134"/>
    </source>
</evidence>
<dbReference type="PRINTS" id="PR00449">
    <property type="entry name" value="RASTRNSFRMNG"/>
</dbReference>
<dbReference type="PIRSF" id="PIRSF037488">
    <property type="entry name" value="Mt_Rho_GTPase"/>
    <property type="match status" value="1"/>
</dbReference>
<reference evidence="16" key="1">
    <citation type="submission" date="2023-03" db="EMBL/GenBank/DDBJ databases">
        <authorList>
            <person name="Julca I."/>
        </authorList>
    </citation>
    <scope>NUCLEOTIDE SEQUENCE</scope>
</reference>
<dbReference type="EC" id="3.6.5.-" evidence="14"/>
<evidence type="ECO:0000256" key="9">
    <source>
        <dbReference type="ARBA" id="ARBA00022837"/>
    </source>
</evidence>
<evidence type="ECO:0000313" key="16">
    <source>
        <dbReference type="EMBL" id="CAI9107678.1"/>
    </source>
</evidence>
<dbReference type="GO" id="GO:0005525">
    <property type="term" value="F:GTP binding"/>
    <property type="evidence" value="ECO:0007669"/>
    <property type="project" value="UniProtKB-KW"/>
</dbReference>
<name>A0AAV1DIX7_OLDCO</name>
<dbReference type="SUPFAM" id="SSF47473">
    <property type="entry name" value="EF-hand"/>
    <property type="match status" value="1"/>
</dbReference>
<dbReference type="AlphaFoldDB" id="A0AAV1DIX7"/>
<evidence type="ECO:0000256" key="5">
    <source>
        <dbReference type="ARBA" id="ARBA00022737"/>
    </source>
</evidence>
<dbReference type="PANTHER" id="PTHR46819">
    <property type="entry name" value="EF-HAND CALCIUM-BINDING DOMAIN-CONTAINING PROTEIN 7"/>
    <property type="match status" value="1"/>
</dbReference>
<comment type="subcellular location">
    <subcellularLocation>
        <location evidence="1 14">Mitochondrion outer membrane</location>
        <topology evidence="1 14">Single-pass type IV membrane protein</topology>
    </subcellularLocation>
</comment>
<accession>A0AAV1DIX7</accession>
<keyword evidence="6 14" id="KW-0547">Nucleotide-binding</keyword>
<dbReference type="SMART" id="SM00174">
    <property type="entry name" value="RHO"/>
    <property type="match status" value="1"/>
</dbReference>
<dbReference type="SMART" id="SM00175">
    <property type="entry name" value="RAB"/>
    <property type="match status" value="1"/>
</dbReference>
<keyword evidence="4" id="KW-0479">Metal-binding</keyword>
<dbReference type="PROSITE" id="PS00018">
    <property type="entry name" value="EF_HAND_1"/>
    <property type="match status" value="1"/>
</dbReference>
<evidence type="ECO:0000256" key="11">
    <source>
        <dbReference type="ARBA" id="ARBA00023128"/>
    </source>
</evidence>
<evidence type="ECO:0000256" key="14">
    <source>
        <dbReference type="PIRNR" id="PIRNR037488"/>
    </source>
</evidence>
<dbReference type="PROSITE" id="PS51423">
    <property type="entry name" value="MIRO"/>
    <property type="match status" value="1"/>
</dbReference>
<dbReference type="InterPro" id="IPR027417">
    <property type="entry name" value="P-loop_NTPase"/>
</dbReference>
<dbReference type="GO" id="GO:0005741">
    <property type="term" value="C:mitochondrial outer membrane"/>
    <property type="evidence" value="ECO:0007669"/>
    <property type="project" value="UniProtKB-SubCell"/>
</dbReference>
<keyword evidence="5" id="KW-0677">Repeat</keyword>
<dbReference type="Pfam" id="PF08355">
    <property type="entry name" value="EF_assoc_1"/>
    <property type="match status" value="1"/>
</dbReference>
<keyword evidence="13 14" id="KW-0472">Membrane</keyword>
<dbReference type="InterPro" id="IPR021181">
    <property type="entry name" value="Miro"/>
</dbReference>
<keyword evidence="3" id="KW-0812">Transmembrane</keyword>
<dbReference type="InterPro" id="IPR052266">
    <property type="entry name" value="Miro-EF-hand_domain"/>
</dbReference>
<evidence type="ECO:0000256" key="3">
    <source>
        <dbReference type="ARBA" id="ARBA00022692"/>
    </source>
</evidence>
<dbReference type="InterPro" id="IPR011992">
    <property type="entry name" value="EF-hand-dom_pair"/>
</dbReference>